<gene>
    <name evidence="2" type="ordered locus">HCH_02173</name>
</gene>
<dbReference type="KEGG" id="hch:HCH_02173"/>
<protein>
    <recommendedName>
        <fullName evidence="4">DUF2846 domain-containing protein</fullName>
    </recommendedName>
</protein>
<dbReference type="EMBL" id="CP000155">
    <property type="protein sequence ID" value="ABC29001.1"/>
    <property type="molecule type" value="Genomic_DNA"/>
</dbReference>
<reference evidence="2 3" key="1">
    <citation type="journal article" date="2005" name="Nucleic Acids Res.">
        <title>Genomic blueprint of Hahella chejuensis, a marine microbe producing an algicidal agent.</title>
        <authorList>
            <person name="Jeong H."/>
            <person name="Yim J.H."/>
            <person name="Lee C."/>
            <person name="Choi S.-H."/>
            <person name="Park Y.K."/>
            <person name="Yoon S.H."/>
            <person name="Hur C.-G."/>
            <person name="Kang H.-Y."/>
            <person name="Kim D."/>
            <person name="Lee H.H."/>
            <person name="Park K.H."/>
            <person name="Park S.-H."/>
            <person name="Park H.-S."/>
            <person name="Lee H.K."/>
            <person name="Oh T.K."/>
            <person name="Kim J.F."/>
        </authorList>
    </citation>
    <scope>NUCLEOTIDE SEQUENCE [LARGE SCALE GENOMIC DNA]</scope>
    <source>
        <strain evidence="2 3">KCTC 2396</strain>
    </source>
</reference>
<keyword evidence="1" id="KW-0732">Signal</keyword>
<dbReference type="PROSITE" id="PS51257">
    <property type="entry name" value="PROKAR_LIPOPROTEIN"/>
    <property type="match status" value="1"/>
</dbReference>
<feature type="signal peptide" evidence="1">
    <location>
        <begin position="1"/>
        <end position="23"/>
    </location>
</feature>
<evidence type="ECO:0000313" key="2">
    <source>
        <dbReference type="EMBL" id="ABC29001.1"/>
    </source>
</evidence>
<name>Q2SK23_HAHCH</name>
<dbReference type="RefSeq" id="WP_011396071.1">
    <property type="nucleotide sequence ID" value="NC_007645.1"/>
</dbReference>
<accession>Q2SK23</accession>
<organism evidence="2 3">
    <name type="scientific">Hahella chejuensis (strain KCTC 2396)</name>
    <dbReference type="NCBI Taxonomy" id="349521"/>
    <lineage>
        <taxon>Bacteria</taxon>
        <taxon>Pseudomonadati</taxon>
        <taxon>Pseudomonadota</taxon>
        <taxon>Gammaproteobacteria</taxon>
        <taxon>Oceanospirillales</taxon>
        <taxon>Hahellaceae</taxon>
        <taxon>Hahella</taxon>
    </lineage>
</organism>
<sequence>MVRAALFNMLVALCLLSSGCASSEVTISSPHVGLAQIEKPINEKLPSPGKYLFFSFQSESPQIDTQENLLQLRVNLVKGDKITAYSIGRGPYVTDGTKLELHKKNGSSYAAFDFKELKLYLDDGGKVPLSNVDFDYIEIQLTHPLMGLGSEFTSNKLTFQRKDILEALDSSPRTFE</sequence>
<dbReference type="AlphaFoldDB" id="Q2SK23"/>
<feature type="chain" id="PRO_5004215645" description="DUF2846 domain-containing protein" evidence="1">
    <location>
        <begin position="24"/>
        <end position="176"/>
    </location>
</feature>
<proteinExistence type="predicted"/>
<dbReference type="HOGENOM" id="CLU_1494233_0_0_6"/>
<evidence type="ECO:0000313" key="3">
    <source>
        <dbReference type="Proteomes" id="UP000000238"/>
    </source>
</evidence>
<evidence type="ECO:0000256" key="1">
    <source>
        <dbReference type="SAM" id="SignalP"/>
    </source>
</evidence>
<keyword evidence="3" id="KW-1185">Reference proteome</keyword>
<dbReference type="Proteomes" id="UP000000238">
    <property type="component" value="Chromosome"/>
</dbReference>
<evidence type="ECO:0008006" key="4">
    <source>
        <dbReference type="Google" id="ProtNLM"/>
    </source>
</evidence>